<reference evidence="1" key="1">
    <citation type="submission" date="2019-10" db="EMBL/GenBank/DDBJ databases">
        <authorList>
            <person name="Zhang R."/>
            <person name="Pan Y."/>
            <person name="Wang J."/>
            <person name="Ma R."/>
            <person name="Yu S."/>
        </authorList>
    </citation>
    <scope>NUCLEOTIDE SEQUENCE</scope>
    <source>
        <strain evidence="1">LA-IB0</strain>
        <tissue evidence="1">Leaf</tissue>
    </source>
</reference>
<dbReference type="InterPro" id="IPR032675">
    <property type="entry name" value="LRR_dom_sf"/>
</dbReference>
<evidence type="ECO:0008006" key="3">
    <source>
        <dbReference type="Google" id="ProtNLM"/>
    </source>
</evidence>
<protein>
    <recommendedName>
        <fullName evidence="3">RGC2-like protein</fullName>
    </recommendedName>
</protein>
<accession>A0AAV6WMA9</accession>
<name>A0AAV6WMA9_9LAMI</name>
<dbReference type="PANTHER" id="PTHR15140:SF33">
    <property type="entry name" value="LATE BLIGHT RESISTANCE PROTEIN HOMOLOG R1A-3 ISOFORM X1"/>
    <property type="match status" value="1"/>
</dbReference>
<evidence type="ECO:0000313" key="1">
    <source>
        <dbReference type="EMBL" id="KAG8372161.1"/>
    </source>
</evidence>
<dbReference type="SUPFAM" id="SSF52058">
    <property type="entry name" value="L domain-like"/>
    <property type="match status" value="1"/>
</dbReference>
<comment type="caution">
    <text evidence="1">The sequence shown here is derived from an EMBL/GenBank/DDBJ whole genome shotgun (WGS) entry which is preliminary data.</text>
</comment>
<dbReference type="AlphaFoldDB" id="A0AAV6WMA9"/>
<dbReference type="EMBL" id="WHWC01000012">
    <property type="protein sequence ID" value="KAG8372161.1"/>
    <property type="molecule type" value="Genomic_DNA"/>
</dbReference>
<dbReference type="Gene3D" id="3.80.10.10">
    <property type="entry name" value="Ribonuclease Inhibitor"/>
    <property type="match status" value="1"/>
</dbReference>
<sequence>MCLLWNLQTLILKGLDKLVIAPSEIWQMSQLRHLYLWKLCLPDPPSVEEEKSVVVLRNLRTLLRIKNFKCGEDVVNRIPNIKNLRVFYKGPDEGSGRESLINLGRLTKLESFFCTFNSTEMPFLQNITFPHSLRKLTLMRTFLDWEEMSTTIGSLPLLQELILGLNACKGSKWEPVEEQFCSLKFLVIDGCSSQFTPLGGVISVKKIADEQEELGNVDLQVQVFVRSFNATTTSFSIPKCLRFGVLKDLDVKICISGHIEMFKCLRDGNSKSFFPLTKASQ</sequence>
<proteinExistence type="predicted"/>
<dbReference type="PANTHER" id="PTHR15140">
    <property type="entry name" value="TUBULIN-SPECIFIC CHAPERONE E"/>
    <property type="match status" value="1"/>
</dbReference>
<dbReference type="Proteomes" id="UP000826271">
    <property type="component" value="Unassembled WGS sequence"/>
</dbReference>
<organism evidence="1 2">
    <name type="scientific">Buddleja alternifolia</name>
    <dbReference type="NCBI Taxonomy" id="168488"/>
    <lineage>
        <taxon>Eukaryota</taxon>
        <taxon>Viridiplantae</taxon>
        <taxon>Streptophyta</taxon>
        <taxon>Embryophyta</taxon>
        <taxon>Tracheophyta</taxon>
        <taxon>Spermatophyta</taxon>
        <taxon>Magnoliopsida</taxon>
        <taxon>eudicotyledons</taxon>
        <taxon>Gunneridae</taxon>
        <taxon>Pentapetalae</taxon>
        <taxon>asterids</taxon>
        <taxon>lamiids</taxon>
        <taxon>Lamiales</taxon>
        <taxon>Scrophulariaceae</taxon>
        <taxon>Buddlejeae</taxon>
        <taxon>Buddleja</taxon>
    </lineage>
</organism>
<evidence type="ECO:0000313" key="2">
    <source>
        <dbReference type="Proteomes" id="UP000826271"/>
    </source>
</evidence>
<keyword evidence="2" id="KW-1185">Reference proteome</keyword>
<gene>
    <name evidence="1" type="ORF">BUALT_Bualt12G0037700</name>
</gene>